<dbReference type="SUPFAM" id="SSF48264">
    <property type="entry name" value="Cytochrome P450"/>
    <property type="match status" value="1"/>
</dbReference>
<evidence type="ECO:0000313" key="13">
    <source>
        <dbReference type="Proteomes" id="UP000284842"/>
    </source>
</evidence>
<dbReference type="CDD" id="cd11065">
    <property type="entry name" value="CYP64-like"/>
    <property type="match status" value="1"/>
</dbReference>
<evidence type="ECO:0008006" key="14">
    <source>
        <dbReference type="Google" id="ProtNLM"/>
    </source>
</evidence>
<dbReference type="AlphaFoldDB" id="A0A409W8P0"/>
<proteinExistence type="inferred from homology"/>
<evidence type="ECO:0000256" key="7">
    <source>
        <dbReference type="ARBA" id="ARBA00023004"/>
    </source>
</evidence>
<keyword evidence="6 10" id="KW-0560">Oxidoreductase</keyword>
<keyword evidence="11" id="KW-0472">Membrane</keyword>
<dbReference type="InterPro" id="IPR036396">
    <property type="entry name" value="Cyt_P450_sf"/>
</dbReference>
<dbReference type="PANTHER" id="PTHR46300">
    <property type="entry name" value="P450, PUTATIVE (EUROFUNG)-RELATED-RELATED"/>
    <property type="match status" value="1"/>
</dbReference>
<sequence>MLFTDIFHLGGSFYTVLAASSALAVIYYVAIHHTHKARLPPGPKGWPIIGNTLQMPKKNPWLKFSEWKRIYGDIIHVDVSGRPIIIINSLKIAQELLDKRSTIYSDRPRLEMATLVGYDRNFSMAPYGQEWRQQRKYVAQALSAMNCPRYRPIQEKGAMRLVQNILDDSSRIGSQIRFQIGAIVLRTAYGYSVASKDDPVLRTVSQMMKEFGIATTPGMFLVDFIPALRYIPTWLPGAGFKRTADKWRANYESASLGTAQWSKQHLETGSGKALTPNIYENIHNSSGSGTINEKDDVQIAHALTGVLGGGLDTNISTTLTFFMAMILNPSVQKKAQAELAAVVGNERLPRISDMHNLPYIKSIMAEVYRWGPAVPLAVPHAPNQDDEYNGLFIPKGSIVLANSWHMLHDPEWYPNPMEFTPERYNGQDDEMEKVKNVAFGFGRRFCPGFHFAEGTFFAIASITLATCDILPGLDENGVEVLPQYLFTSGTISFPEAFPLRVRARSPQASALLAESLSRSAE</sequence>
<comment type="similarity">
    <text evidence="3 10">Belongs to the cytochrome P450 family.</text>
</comment>
<dbReference type="InParanoid" id="A0A409W8P0"/>
<evidence type="ECO:0000313" key="12">
    <source>
        <dbReference type="EMBL" id="PPQ74860.1"/>
    </source>
</evidence>
<name>A0A409W8P0_9AGAR</name>
<keyword evidence="5 9" id="KW-0479">Metal-binding</keyword>
<dbReference type="Pfam" id="PF00067">
    <property type="entry name" value="p450"/>
    <property type="match status" value="1"/>
</dbReference>
<dbReference type="PROSITE" id="PS00086">
    <property type="entry name" value="CYTOCHROME_P450"/>
    <property type="match status" value="1"/>
</dbReference>
<comment type="caution">
    <text evidence="12">The sequence shown here is derived from an EMBL/GenBank/DDBJ whole genome shotgun (WGS) entry which is preliminary data.</text>
</comment>
<keyword evidence="7 9" id="KW-0408">Iron</keyword>
<dbReference type="InterPro" id="IPR017972">
    <property type="entry name" value="Cyt_P450_CS"/>
</dbReference>
<evidence type="ECO:0000256" key="9">
    <source>
        <dbReference type="PIRSR" id="PIRSR602401-1"/>
    </source>
</evidence>
<keyword evidence="11" id="KW-1133">Transmembrane helix</keyword>
<keyword evidence="11" id="KW-0812">Transmembrane</keyword>
<dbReference type="Proteomes" id="UP000284842">
    <property type="component" value="Unassembled WGS sequence"/>
</dbReference>
<dbReference type="STRING" id="181874.A0A409W8P0"/>
<organism evidence="12 13">
    <name type="scientific">Panaeolus cyanescens</name>
    <dbReference type="NCBI Taxonomy" id="181874"/>
    <lineage>
        <taxon>Eukaryota</taxon>
        <taxon>Fungi</taxon>
        <taxon>Dikarya</taxon>
        <taxon>Basidiomycota</taxon>
        <taxon>Agaricomycotina</taxon>
        <taxon>Agaricomycetes</taxon>
        <taxon>Agaricomycetidae</taxon>
        <taxon>Agaricales</taxon>
        <taxon>Agaricineae</taxon>
        <taxon>Galeropsidaceae</taxon>
        <taxon>Panaeolus</taxon>
    </lineage>
</organism>
<dbReference type="GO" id="GO:0016705">
    <property type="term" value="F:oxidoreductase activity, acting on paired donors, with incorporation or reduction of molecular oxygen"/>
    <property type="evidence" value="ECO:0007669"/>
    <property type="project" value="InterPro"/>
</dbReference>
<dbReference type="InterPro" id="IPR002401">
    <property type="entry name" value="Cyt_P450_E_grp-I"/>
</dbReference>
<feature type="binding site" description="axial binding residue" evidence="9">
    <location>
        <position position="446"/>
    </location>
    <ligand>
        <name>heme</name>
        <dbReference type="ChEBI" id="CHEBI:30413"/>
    </ligand>
    <ligandPart>
        <name>Fe</name>
        <dbReference type="ChEBI" id="CHEBI:18248"/>
    </ligandPart>
</feature>
<dbReference type="InterPro" id="IPR001128">
    <property type="entry name" value="Cyt_P450"/>
</dbReference>
<accession>A0A409W8P0</accession>
<dbReference type="PRINTS" id="PR00463">
    <property type="entry name" value="EP450I"/>
</dbReference>
<evidence type="ECO:0000256" key="4">
    <source>
        <dbReference type="ARBA" id="ARBA00022617"/>
    </source>
</evidence>
<keyword evidence="13" id="KW-1185">Reference proteome</keyword>
<protein>
    <recommendedName>
        <fullName evidence="14">Cytochrome P450</fullName>
    </recommendedName>
</protein>
<evidence type="ECO:0000256" key="3">
    <source>
        <dbReference type="ARBA" id="ARBA00010617"/>
    </source>
</evidence>
<evidence type="ECO:0000256" key="6">
    <source>
        <dbReference type="ARBA" id="ARBA00023002"/>
    </source>
</evidence>
<evidence type="ECO:0000256" key="2">
    <source>
        <dbReference type="ARBA" id="ARBA00005179"/>
    </source>
</evidence>
<evidence type="ECO:0000256" key="5">
    <source>
        <dbReference type="ARBA" id="ARBA00022723"/>
    </source>
</evidence>
<comment type="cofactor">
    <cofactor evidence="1 9">
        <name>heme</name>
        <dbReference type="ChEBI" id="CHEBI:30413"/>
    </cofactor>
</comment>
<gene>
    <name evidence="12" type="ORF">CVT24_002899</name>
</gene>
<keyword evidence="4 9" id="KW-0349">Heme</keyword>
<evidence type="ECO:0000256" key="1">
    <source>
        <dbReference type="ARBA" id="ARBA00001971"/>
    </source>
</evidence>
<dbReference type="GO" id="GO:0005506">
    <property type="term" value="F:iron ion binding"/>
    <property type="evidence" value="ECO:0007669"/>
    <property type="project" value="InterPro"/>
</dbReference>
<reference evidence="12 13" key="1">
    <citation type="journal article" date="2018" name="Evol. Lett.">
        <title>Horizontal gene cluster transfer increased hallucinogenic mushroom diversity.</title>
        <authorList>
            <person name="Reynolds H.T."/>
            <person name="Vijayakumar V."/>
            <person name="Gluck-Thaler E."/>
            <person name="Korotkin H.B."/>
            <person name="Matheny P.B."/>
            <person name="Slot J.C."/>
        </authorList>
    </citation>
    <scope>NUCLEOTIDE SEQUENCE [LARGE SCALE GENOMIC DNA]</scope>
    <source>
        <strain evidence="12 13">2629</strain>
    </source>
</reference>
<dbReference type="Gene3D" id="1.10.630.10">
    <property type="entry name" value="Cytochrome P450"/>
    <property type="match status" value="1"/>
</dbReference>
<feature type="transmembrane region" description="Helical" evidence="11">
    <location>
        <begin position="6"/>
        <end position="30"/>
    </location>
</feature>
<keyword evidence="8 10" id="KW-0503">Monooxygenase</keyword>
<dbReference type="EMBL" id="NHTK01005720">
    <property type="protein sequence ID" value="PPQ74860.1"/>
    <property type="molecule type" value="Genomic_DNA"/>
</dbReference>
<evidence type="ECO:0000256" key="11">
    <source>
        <dbReference type="SAM" id="Phobius"/>
    </source>
</evidence>
<dbReference type="InterPro" id="IPR050364">
    <property type="entry name" value="Cytochrome_P450_fung"/>
</dbReference>
<evidence type="ECO:0000256" key="10">
    <source>
        <dbReference type="RuleBase" id="RU000461"/>
    </source>
</evidence>
<evidence type="ECO:0000256" key="8">
    <source>
        <dbReference type="ARBA" id="ARBA00023033"/>
    </source>
</evidence>
<dbReference type="OrthoDB" id="2789670at2759"/>
<dbReference type="GO" id="GO:0004497">
    <property type="term" value="F:monooxygenase activity"/>
    <property type="evidence" value="ECO:0007669"/>
    <property type="project" value="UniProtKB-KW"/>
</dbReference>
<dbReference type="PANTHER" id="PTHR46300:SF7">
    <property type="entry name" value="P450, PUTATIVE (EUROFUNG)-RELATED"/>
    <property type="match status" value="1"/>
</dbReference>
<comment type="pathway">
    <text evidence="2">Secondary metabolite biosynthesis.</text>
</comment>
<dbReference type="GO" id="GO:0020037">
    <property type="term" value="F:heme binding"/>
    <property type="evidence" value="ECO:0007669"/>
    <property type="project" value="InterPro"/>
</dbReference>